<evidence type="ECO:0000313" key="3">
    <source>
        <dbReference type="EMBL" id="TDG40537.1"/>
    </source>
</evidence>
<accession>A0A484AV44</accession>
<feature type="transmembrane region" description="Helical" evidence="1">
    <location>
        <begin position="5"/>
        <end position="23"/>
    </location>
</feature>
<protein>
    <recommendedName>
        <fullName evidence="2">DUF7775 domain-containing protein</fullName>
    </recommendedName>
</protein>
<proteinExistence type="predicted"/>
<feature type="transmembrane region" description="Helical" evidence="1">
    <location>
        <begin position="76"/>
        <end position="94"/>
    </location>
</feature>
<keyword evidence="1" id="KW-0812">Transmembrane</keyword>
<dbReference type="OMA" id="FREFSHD"/>
<organism evidence="3 4">
    <name type="scientific">Drosophila navojoa</name>
    <name type="common">Fruit fly</name>
    <dbReference type="NCBI Taxonomy" id="7232"/>
    <lineage>
        <taxon>Eukaryota</taxon>
        <taxon>Metazoa</taxon>
        <taxon>Ecdysozoa</taxon>
        <taxon>Arthropoda</taxon>
        <taxon>Hexapoda</taxon>
        <taxon>Insecta</taxon>
        <taxon>Pterygota</taxon>
        <taxon>Neoptera</taxon>
        <taxon>Endopterygota</taxon>
        <taxon>Diptera</taxon>
        <taxon>Brachycera</taxon>
        <taxon>Muscomorpha</taxon>
        <taxon>Ephydroidea</taxon>
        <taxon>Drosophilidae</taxon>
        <taxon>Drosophila</taxon>
    </lineage>
</organism>
<comment type="caution">
    <text evidence="3">The sequence shown here is derived from an EMBL/GenBank/DDBJ whole genome shotgun (WGS) entry which is preliminary data.</text>
</comment>
<dbReference type="Proteomes" id="UP000295192">
    <property type="component" value="Unassembled WGS sequence"/>
</dbReference>
<dbReference type="EMBL" id="LSRL02000542">
    <property type="protein sequence ID" value="TDG40537.1"/>
    <property type="molecule type" value="Genomic_DNA"/>
</dbReference>
<keyword evidence="1" id="KW-1133">Transmembrane helix</keyword>
<gene>
    <name evidence="3" type="ORF">AWZ03_013029</name>
</gene>
<evidence type="ECO:0000313" key="4">
    <source>
        <dbReference type="Proteomes" id="UP000295192"/>
    </source>
</evidence>
<dbReference type="Pfam" id="PF24985">
    <property type="entry name" value="DUF7775"/>
    <property type="match status" value="1"/>
</dbReference>
<evidence type="ECO:0000256" key="1">
    <source>
        <dbReference type="SAM" id="Phobius"/>
    </source>
</evidence>
<dbReference type="PANTHER" id="PTHR41152">
    <property type="entry name" value="AT26438P-RELATED"/>
    <property type="match status" value="1"/>
</dbReference>
<feature type="transmembrane region" description="Helical" evidence="1">
    <location>
        <begin position="129"/>
        <end position="151"/>
    </location>
</feature>
<dbReference type="AlphaFoldDB" id="A0A484AV44"/>
<dbReference type="PANTHER" id="PTHR41152:SF8">
    <property type="entry name" value="AT26438P-RELATED"/>
    <property type="match status" value="1"/>
</dbReference>
<evidence type="ECO:0000259" key="2">
    <source>
        <dbReference type="Pfam" id="PF24985"/>
    </source>
</evidence>
<keyword evidence="1" id="KW-0472">Membrane</keyword>
<feature type="domain" description="DUF7775" evidence="2">
    <location>
        <begin position="2"/>
        <end position="152"/>
    </location>
</feature>
<reference evidence="3 4" key="1">
    <citation type="journal article" date="2019" name="J. Hered.">
        <title>An Improved Genome Assembly for Drosophila navojoa, the Basal Species in the mojavensis Cluster.</title>
        <authorList>
            <person name="Vanderlinde T."/>
            <person name="Dupim E.G."/>
            <person name="Nazario-Yepiz N.O."/>
            <person name="Carvalho A.B."/>
        </authorList>
    </citation>
    <scope>NUCLEOTIDE SEQUENCE [LARGE SCALE GENOMIC DNA]</scope>
    <source>
        <strain evidence="3">Navoj_Jal97</strain>
        <tissue evidence="3">Whole organism</tissue>
    </source>
</reference>
<dbReference type="InterPro" id="IPR056677">
    <property type="entry name" value="DUF7775"/>
</dbReference>
<sequence>MRAILFQFYTIETIFNLALMFLHIDGFLSQSLDALTLQRRVAYFFYCACFYAFTVVIVFASIDNCTGHRLSLCEEIVRNVIGFVVYVIISLMTLEDAEQDFNVLGVNIHDTLGVEKPVHPFFIYMRYQAAASLACGVMYLLHATIAIDVLLSNESGSYQYDDADDNEASDYIPARIYFMSEWVQSKLEQYEWFQSFSRSAAIHV</sequence>
<keyword evidence="4" id="KW-1185">Reference proteome</keyword>
<feature type="transmembrane region" description="Helical" evidence="1">
    <location>
        <begin position="43"/>
        <end position="64"/>
    </location>
</feature>
<name>A0A484AV44_DRONA</name>
<dbReference type="OrthoDB" id="7789408at2759"/>